<gene>
    <name evidence="1" type="ORF">Pint_35035</name>
</gene>
<dbReference type="Proteomes" id="UP001163603">
    <property type="component" value="Chromosome 9"/>
</dbReference>
<comment type="caution">
    <text evidence="1">The sequence shown here is derived from an EMBL/GenBank/DDBJ whole genome shotgun (WGS) entry which is preliminary data.</text>
</comment>
<accession>A0ACC0Y3A1</accession>
<name>A0ACC0Y3A1_9ROSI</name>
<evidence type="ECO:0000313" key="1">
    <source>
        <dbReference type="EMBL" id="KAJ0028195.1"/>
    </source>
</evidence>
<reference evidence="2" key="1">
    <citation type="journal article" date="2023" name="G3 (Bethesda)">
        <title>Genome assembly and association tests identify interacting loci associated with vigor, precocity, and sex in interspecific pistachio rootstocks.</title>
        <authorList>
            <person name="Palmer W."/>
            <person name="Jacygrad E."/>
            <person name="Sagayaradj S."/>
            <person name="Cavanaugh K."/>
            <person name="Han R."/>
            <person name="Bertier L."/>
            <person name="Beede B."/>
            <person name="Kafkas S."/>
            <person name="Golino D."/>
            <person name="Preece J."/>
            <person name="Michelmore R."/>
        </authorList>
    </citation>
    <scope>NUCLEOTIDE SEQUENCE [LARGE SCALE GENOMIC DNA]</scope>
</reference>
<protein>
    <submittedName>
        <fullName evidence="1">Uncharacterized protein</fullName>
    </submittedName>
</protein>
<keyword evidence="2" id="KW-1185">Reference proteome</keyword>
<organism evidence="1 2">
    <name type="scientific">Pistacia integerrima</name>
    <dbReference type="NCBI Taxonomy" id="434235"/>
    <lineage>
        <taxon>Eukaryota</taxon>
        <taxon>Viridiplantae</taxon>
        <taxon>Streptophyta</taxon>
        <taxon>Embryophyta</taxon>
        <taxon>Tracheophyta</taxon>
        <taxon>Spermatophyta</taxon>
        <taxon>Magnoliopsida</taxon>
        <taxon>eudicotyledons</taxon>
        <taxon>Gunneridae</taxon>
        <taxon>Pentapetalae</taxon>
        <taxon>rosids</taxon>
        <taxon>malvids</taxon>
        <taxon>Sapindales</taxon>
        <taxon>Anacardiaceae</taxon>
        <taxon>Pistacia</taxon>
    </lineage>
</organism>
<dbReference type="EMBL" id="CM047744">
    <property type="protein sequence ID" value="KAJ0028195.1"/>
    <property type="molecule type" value="Genomic_DNA"/>
</dbReference>
<sequence length="195" mass="22324">MDWAREYIGAELFQSFSEKMENVSSRLDAIAEQLGQVFVEYLGKQSARRTQERQSTLSMYKYNQDIIDEQSSPSANVMNKLCDHVLSLHLPTKKCKYWMQSGPTPFSFNAGPDIIVVSVGKQLEEWSLGEFKCVVGEYIFQPTDPQTSFSIELKCSSLNIKQHFSRTLRTISIADQILIALILALLYSIFKFLWS</sequence>
<proteinExistence type="predicted"/>
<evidence type="ECO:0000313" key="2">
    <source>
        <dbReference type="Proteomes" id="UP001163603"/>
    </source>
</evidence>